<keyword evidence="4 7" id="KW-0808">Transferase</keyword>
<evidence type="ECO:0000259" key="10">
    <source>
        <dbReference type="PROSITE" id="PS51826"/>
    </source>
</evidence>
<dbReference type="Gene3D" id="2.40.50.100">
    <property type="match status" value="1"/>
</dbReference>
<feature type="region of interest" description="Disordered" evidence="8">
    <location>
        <begin position="89"/>
        <end position="135"/>
    </location>
</feature>
<keyword evidence="6 7" id="KW-0012">Acyltransferase</keyword>
<dbReference type="InterPro" id="IPR036625">
    <property type="entry name" value="E3-bd_dom_sf"/>
</dbReference>
<dbReference type="PROSITE" id="PS51826">
    <property type="entry name" value="PSBD"/>
    <property type="match status" value="1"/>
</dbReference>
<evidence type="ECO:0000256" key="1">
    <source>
        <dbReference type="ARBA" id="ARBA00001938"/>
    </source>
</evidence>
<dbReference type="GO" id="GO:0005737">
    <property type="term" value="C:cytoplasm"/>
    <property type="evidence" value="ECO:0007669"/>
    <property type="project" value="TreeGrafter"/>
</dbReference>
<dbReference type="InterPro" id="IPR004167">
    <property type="entry name" value="PSBD"/>
</dbReference>
<comment type="caution">
    <text evidence="11">The sequence shown here is derived from an EMBL/GenBank/DDBJ whole genome shotgun (WGS) entry which is preliminary data.</text>
</comment>
<evidence type="ECO:0000259" key="9">
    <source>
        <dbReference type="PROSITE" id="PS50968"/>
    </source>
</evidence>
<dbReference type="PROSITE" id="PS00189">
    <property type="entry name" value="LIPOYL"/>
    <property type="match status" value="1"/>
</dbReference>
<name>A0A7C3FZK4_9PROT</name>
<reference evidence="11" key="1">
    <citation type="journal article" date="2020" name="mSystems">
        <title>Genome- and Community-Level Interaction Insights into Carbon Utilization and Element Cycling Functions of Hydrothermarchaeota in Hydrothermal Sediment.</title>
        <authorList>
            <person name="Zhou Z."/>
            <person name="Liu Y."/>
            <person name="Xu W."/>
            <person name="Pan J."/>
            <person name="Luo Z.H."/>
            <person name="Li M."/>
        </authorList>
    </citation>
    <scope>NUCLEOTIDE SEQUENCE [LARGE SCALE GENOMIC DNA]</scope>
    <source>
        <strain evidence="11">HyVt-489</strain>
    </source>
</reference>
<feature type="non-terminal residue" evidence="11">
    <location>
        <position position="341"/>
    </location>
</feature>
<comment type="cofactor">
    <cofactor evidence="1 7">
        <name>(R)-lipoate</name>
        <dbReference type="ChEBI" id="CHEBI:83088"/>
    </cofactor>
</comment>
<gene>
    <name evidence="11" type="ORF">ENJ46_04525</name>
</gene>
<dbReference type="SUPFAM" id="SSF47005">
    <property type="entry name" value="Peripheral subunit-binding domain of 2-oxo acid dehydrogenase complex"/>
    <property type="match status" value="1"/>
</dbReference>
<dbReference type="CDD" id="cd06849">
    <property type="entry name" value="lipoyl_domain"/>
    <property type="match status" value="1"/>
</dbReference>
<dbReference type="InterPro" id="IPR001078">
    <property type="entry name" value="2-oxoacid_DH_actylTfrase"/>
</dbReference>
<keyword evidence="5 7" id="KW-0450">Lipoyl</keyword>
<feature type="domain" description="Lipoyl-binding" evidence="9">
    <location>
        <begin position="3"/>
        <end position="78"/>
    </location>
</feature>
<dbReference type="EMBL" id="DRMN01000297">
    <property type="protein sequence ID" value="HFB55170.1"/>
    <property type="molecule type" value="Genomic_DNA"/>
</dbReference>
<protein>
    <recommendedName>
        <fullName evidence="7">Dihydrolipoamide acetyltransferase component of pyruvate dehydrogenase complex</fullName>
        <ecNumber evidence="7">2.3.1.-</ecNumber>
    </recommendedName>
</protein>
<dbReference type="PROSITE" id="PS50968">
    <property type="entry name" value="BIOTINYL_LIPOYL"/>
    <property type="match status" value="1"/>
</dbReference>
<dbReference type="GO" id="GO:0031405">
    <property type="term" value="F:lipoic acid binding"/>
    <property type="evidence" value="ECO:0007669"/>
    <property type="project" value="TreeGrafter"/>
</dbReference>
<comment type="similarity">
    <text evidence="2 7">Belongs to the 2-oxoacid dehydrogenase family.</text>
</comment>
<evidence type="ECO:0000256" key="8">
    <source>
        <dbReference type="SAM" id="MobiDB-lite"/>
    </source>
</evidence>
<proteinExistence type="inferred from homology"/>
<dbReference type="AlphaFoldDB" id="A0A7C3FZK4"/>
<dbReference type="Proteomes" id="UP000886042">
    <property type="component" value="Unassembled WGS sequence"/>
</dbReference>
<dbReference type="Pfam" id="PF00364">
    <property type="entry name" value="Biotin_lipoyl"/>
    <property type="match status" value="1"/>
</dbReference>
<evidence type="ECO:0000256" key="4">
    <source>
        <dbReference type="ARBA" id="ARBA00022679"/>
    </source>
</evidence>
<dbReference type="InterPro" id="IPR050743">
    <property type="entry name" value="2-oxoacid_DH_E2_comp"/>
</dbReference>
<accession>A0A7C3FZK4</accession>
<evidence type="ECO:0000313" key="11">
    <source>
        <dbReference type="EMBL" id="HFB55170.1"/>
    </source>
</evidence>
<dbReference type="PANTHER" id="PTHR43178:SF5">
    <property type="entry name" value="LIPOAMIDE ACYLTRANSFERASE COMPONENT OF BRANCHED-CHAIN ALPHA-KETO ACID DEHYDROGENASE COMPLEX, MITOCHONDRIAL"/>
    <property type="match status" value="1"/>
</dbReference>
<dbReference type="SUPFAM" id="SSF51230">
    <property type="entry name" value="Single hybrid motif"/>
    <property type="match status" value="1"/>
</dbReference>
<dbReference type="Gene3D" id="4.10.320.10">
    <property type="entry name" value="E3-binding domain"/>
    <property type="match status" value="1"/>
</dbReference>
<dbReference type="InterPro" id="IPR000089">
    <property type="entry name" value="Biotin_lipoyl"/>
</dbReference>
<dbReference type="PANTHER" id="PTHR43178">
    <property type="entry name" value="DIHYDROLIPOAMIDE ACETYLTRANSFERASE COMPONENT OF PYRUVATE DEHYDROGENASE COMPLEX"/>
    <property type="match status" value="1"/>
</dbReference>
<evidence type="ECO:0000256" key="6">
    <source>
        <dbReference type="ARBA" id="ARBA00023315"/>
    </source>
</evidence>
<dbReference type="Pfam" id="PF02817">
    <property type="entry name" value="E3_binding"/>
    <property type="match status" value="1"/>
</dbReference>
<evidence type="ECO:0000256" key="3">
    <source>
        <dbReference type="ARBA" id="ARBA00011484"/>
    </source>
</evidence>
<dbReference type="EC" id="2.3.1.-" evidence="7"/>
<feature type="domain" description="Peripheral subunit-binding (PSBD)" evidence="10">
    <location>
        <begin position="132"/>
        <end position="169"/>
    </location>
</feature>
<dbReference type="InterPro" id="IPR003016">
    <property type="entry name" value="2-oxoA_DH_lipoyl-BS"/>
</dbReference>
<sequence>MSTYTFKMPDIGEGVVEAEITTWHVKLGDKVSEDDPIADAMTDKATVELTSPVSGTITKVGCEEGDILAIGADLVVFETDGDVKIEAAASTPPAPQAEPKKPKPTPAKKRAPKPEKSPATAPISRATGARPLASPAVRKAAREQDIDLSMVSASGKAGQITHEDLQAFVASGGRDVRPSSGYVKRNGVTEIKVTGMRRIISERMSASKRHIPHFSYVEAVDMSEIEALRAHLNKGRAADQPKLTLIPFFMRALSKAAVLWPQCNATFDDEAGVITQHHGVHIGMAAQTASGLMVPVVHHAESLDIWQIATEVLRLGEAAKSGSIASADLSGGTITLTSLGP</sequence>
<dbReference type="InterPro" id="IPR023213">
    <property type="entry name" value="CAT-like_dom_sf"/>
</dbReference>
<evidence type="ECO:0000256" key="2">
    <source>
        <dbReference type="ARBA" id="ARBA00007317"/>
    </source>
</evidence>
<dbReference type="SUPFAM" id="SSF52777">
    <property type="entry name" value="CoA-dependent acyltransferases"/>
    <property type="match status" value="1"/>
</dbReference>
<organism evidence="11">
    <name type="scientific">Hellea balneolensis</name>
    <dbReference type="NCBI Taxonomy" id="287478"/>
    <lineage>
        <taxon>Bacteria</taxon>
        <taxon>Pseudomonadati</taxon>
        <taxon>Pseudomonadota</taxon>
        <taxon>Alphaproteobacteria</taxon>
        <taxon>Maricaulales</taxon>
        <taxon>Robiginitomaculaceae</taxon>
        <taxon>Hellea</taxon>
    </lineage>
</organism>
<dbReference type="GO" id="GO:0016407">
    <property type="term" value="F:acetyltransferase activity"/>
    <property type="evidence" value="ECO:0007669"/>
    <property type="project" value="TreeGrafter"/>
</dbReference>
<evidence type="ECO:0000256" key="7">
    <source>
        <dbReference type="RuleBase" id="RU003423"/>
    </source>
</evidence>
<dbReference type="Gene3D" id="3.30.559.10">
    <property type="entry name" value="Chloramphenicol acetyltransferase-like domain"/>
    <property type="match status" value="1"/>
</dbReference>
<evidence type="ECO:0000256" key="5">
    <source>
        <dbReference type="ARBA" id="ARBA00022823"/>
    </source>
</evidence>
<feature type="compositionally biased region" description="Basic residues" evidence="8">
    <location>
        <begin position="102"/>
        <end position="111"/>
    </location>
</feature>
<dbReference type="Pfam" id="PF00198">
    <property type="entry name" value="2-oxoacid_dh"/>
    <property type="match status" value="1"/>
</dbReference>
<dbReference type="InterPro" id="IPR011053">
    <property type="entry name" value="Single_hybrid_motif"/>
</dbReference>
<comment type="subunit">
    <text evidence="3">Forms a 24-polypeptide structural core with octahedral symmetry.</text>
</comment>